<feature type="transmembrane region" description="Helical" evidence="6">
    <location>
        <begin position="281"/>
        <end position="299"/>
    </location>
</feature>
<keyword evidence="5 6" id="KW-0472">Membrane</keyword>
<evidence type="ECO:0000256" key="1">
    <source>
        <dbReference type="ARBA" id="ARBA00004141"/>
    </source>
</evidence>
<dbReference type="GO" id="GO:0016020">
    <property type="term" value="C:membrane"/>
    <property type="evidence" value="ECO:0007669"/>
    <property type="project" value="UniProtKB-SubCell"/>
</dbReference>
<dbReference type="PANTHER" id="PTHR22911">
    <property type="entry name" value="ACYL-MALONYL CONDENSING ENZYME-RELATED"/>
    <property type="match status" value="1"/>
</dbReference>
<feature type="domain" description="EamA" evidence="7">
    <location>
        <begin position="168"/>
        <end position="297"/>
    </location>
</feature>
<feature type="transmembrane region" description="Helical" evidence="6">
    <location>
        <begin position="169"/>
        <end position="187"/>
    </location>
</feature>
<dbReference type="PANTHER" id="PTHR22911:SF6">
    <property type="entry name" value="SOLUTE CARRIER FAMILY 35 MEMBER G1"/>
    <property type="match status" value="1"/>
</dbReference>
<keyword evidence="3 6" id="KW-0812">Transmembrane</keyword>
<dbReference type="AlphaFoldDB" id="A0A5C8PE65"/>
<feature type="transmembrane region" description="Helical" evidence="6">
    <location>
        <begin position="255"/>
        <end position="275"/>
    </location>
</feature>
<dbReference type="EMBL" id="VDUZ01000037">
    <property type="protein sequence ID" value="TXL72035.1"/>
    <property type="molecule type" value="Genomic_DNA"/>
</dbReference>
<comment type="subcellular location">
    <subcellularLocation>
        <location evidence="1">Membrane</location>
        <topology evidence="1">Multi-pass membrane protein</topology>
    </subcellularLocation>
</comment>
<dbReference type="SUPFAM" id="SSF103481">
    <property type="entry name" value="Multidrug resistance efflux transporter EmrE"/>
    <property type="match status" value="2"/>
</dbReference>
<keyword evidence="4 6" id="KW-1133">Transmembrane helix</keyword>
<feature type="transmembrane region" description="Helical" evidence="6">
    <location>
        <begin position="92"/>
        <end position="112"/>
    </location>
</feature>
<name>A0A5C8PE65_9HYPH</name>
<evidence type="ECO:0000256" key="3">
    <source>
        <dbReference type="ARBA" id="ARBA00022692"/>
    </source>
</evidence>
<feature type="transmembrane region" description="Helical" evidence="6">
    <location>
        <begin position="199"/>
        <end position="217"/>
    </location>
</feature>
<dbReference type="Pfam" id="PF00892">
    <property type="entry name" value="EamA"/>
    <property type="match status" value="2"/>
</dbReference>
<evidence type="ECO:0000313" key="9">
    <source>
        <dbReference type="Proteomes" id="UP000321638"/>
    </source>
</evidence>
<dbReference type="OrthoDB" id="7374604at2"/>
<feature type="transmembrane region" description="Helical" evidence="6">
    <location>
        <begin position="60"/>
        <end position="80"/>
    </location>
</feature>
<dbReference type="Proteomes" id="UP000321638">
    <property type="component" value="Unassembled WGS sequence"/>
</dbReference>
<comment type="caution">
    <text evidence="8">The sequence shown here is derived from an EMBL/GenBank/DDBJ whole genome shotgun (WGS) entry which is preliminary data.</text>
</comment>
<feature type="transmembrane region" description="Helical" evidence="6">
    <location>
        <begin position="223"/>
        <end position="243"/>
    </location>
</feature>
<evidence type="ECO:0000256" key="5">
    <source>
        <dbReference type="ARBA" id="ARBA00023136"/>
    </source>
</evidence>
<feature type="transmembrane region" description="Helical" evidence="6">
    <location>
        <begin position="118"/>
        <end position="137"/>
    </location>
</feature>
<evidence type="ECO:0000256" key="2">
    <source>
        <dbReference type="ARBA" id="ARBA00009853"/>
    </source>
</evidence>
<comment type="similarity">
    <text evidence="2">Belongs to the drug/metabolite transporter (DMT) superfamily. 10 TMS drug/metabolite exporter (DME) (TC 2.A.7.3) family.</text>
</comment>
<dbReference type="InterPro" id="IPR000620">
    <property type="entry name" value="EamA_dom"/>
</dbReference>
<feature type="transmembrane region" description="Helical" evidence="6">
    <location>
        <begin position="144"/>
        <end position="163"/>
    </location>
</feature>
<dbReference type="Gene3D" id="1.10.3730.20">
    <property type="match status" value="1"/>
</dbReference>
<keyword evidence="9" id="KW-1185">Reference proteome</keyword>
<feature type="domain" description="EamA" evidence="7">
    <location>
        <begin position="27"/>
        <end position="159"/>
    </location>
</feature>
<accession>A0A5C8PE65</accession>
<evidence type="ECO:0000313" key="8">
    <source>
        <dbReference type="EMBL" id="TXL72035.1"/>
    </source>
</evidence>
<sequence>MSVSARKDPKSVEPGMLVRLMPSPMARGLLLAVTAGVFFQCLNATVKLLVADMPPLFVAWGRWTMGLLLIAPFLLAGAGLKAVRTSQIHLHGLRAVFHTTGYVLWYLAVALIPLAEAAALGFSGPIFVAAGAALFLGETVGPRRWLAVIVGFVGVLIIVRPGFVALNWGTVMMLASVPVVAASNLVAKKLTARDSPQVIVFWQSVLATLCFLPFAILDWHLPTWTQLGWLLLAAVFGQMGYLLMTSAYRLADISAVQPTVFLGIVWAGLFDFFLFGRSADLATFAGAAIIVASTSVIAHREALAARRQRG</sequence>
<dbReference type="RefSeq" id="WP_147850254.1">
    <property type="nucleotide sequence ID" value="NZ_VDUZ01000037.1"/>
</dbReference>
<protein>
    <submittedName>
        <fullName evidence="8">DMT family transporter</fullName>
    </submittedName>
</protein>
<reference evidence="8 9" key="1">
    <citation type="submission" date="2019-06" db="EMBL/GenBank/DDBJ databases">
        <title>New taxonomy in bacterial strain CC-CFT640, isolated from vineyard.</title>
        <authorList>
            <person name="Lin S.-Y."/>
            <person name="Tsai C.-F."/>
            <person name="Young C.-C."/>
        </authorList>
    </citation>
    <scope>NUCLEOTIDE SEQUENCE [LARGE SCALE GENOMIC DNA]</scope>
    <source>
        <strain evidence="8 9">CC-CFT640</strain>
    </source>
</reference>
<gene>
    <name evidence="8" type="ORF">FHP25_27795</name>
</gene>
<evidence type="ECO:0000256" key="4">
    <source>
        <dbReference type="ARBA" id="ARBA00022989"/>
    </source>
</evidence>
<proteinExistence type="inferred from homology"/>
<evidence type="ECO:0000259" key="7">
    <source>
        <dbReference type="Pfam" id="PF00892"/>
    </source>
</evidence>
<organism evidence="8 9">
    <name type="scientific">Vineibacter terrae</name>
    <dbReference type="NCBI Taxonomy" id="2586908"/>
    <lineage>
        <taxon>Bacteria</taxon>
        <taxon>Pseudomonadati</taxon>
        <taxon>Pseudomonadota</taxon>
        <taxon>Alphaproteobacteria</taxon>
        <taxon>Hyphomicrobiales</taxon>
        <taxon>Vineibacter</taxon>
    </lineage>
</organism>
<dbReference type="InterPro" id="IPR037185">
    <property type="entry name" value="EmrE-like"/>
</dbReference>
<evidence type="ECO:0000256" key="6">
    <source>
        <dbReference type="SAM" id="Phobius"/>
    </source>
</evidence>